<dbReference type="Proteomes" id="UP001597101">
    <property type="component" value="Unassembled WGS sequence"/>
</dbReference>
<accession>A0ABW3FDA5</accession>
<sequence>MNTALASFLSWLALPVYFGQGAWVRMNSMRLPPPVGPLHGVFGKGEPSLRLLVVGDSSAAGVGLETTNDQLGPQMARKLHETTGKTVSWRTSGHNSATAGQVRDYVVPHLEPSDYTHIVLMLGTNDMKNFHSGPRWKKEFGTLIYALCTRFPASTILWHQAIDLSVAPALPHPLATILNWRKQVLNRIGAKLCLERGAVCVPPLPDVTAAGFCLDGFHANAGGYDAWADHMIAHMDVSDTAS</sequence>
<reference evidence="3" key="1">
    <citation type="journal article" date="2019" name="Int. J. Syst. Evol. Microbiol.">
        <title>The Global Catalogue of Microorganisms (GCM) 10K type strain sequencing project: providing services to taxonomists for standard genome sequencing and annotation.</title>
        <authorList>
            <consortium name="The Broad Institute Genomics Platform"/>
            <consortium name="The Broad Institute Genome Sequencing Center for Infectious Disease"/>
            <person name="Wu L."/>
            <person name="Ma J."/>
        </authorList>
    </citation>
    <scope>NUCLEOTIDE SEQUENCE [LARGE SCALE GENOMIC DNA]</scope>
    <source>
        <strain evidence="3">CCUG 60023</strain>
    </source>
</reference>
<organism evidence="2 3">
    <name type="scientific">Pseudahrensia aquimaris</name>
    <dbReference type="NCBI Taxonomy" id="744461"/>
    <lineage>
        <taxon>Bacteria</taxon>
        <taxon>Pseudomonadati</taxon>
        <taxon>Pseudomonadota</taxon>
        <taxon>Alphaproteobacteria</taxon>
        <taxon>Hyphomicrobiales</taxon>
        <taxon>Ahrensiaceae</taxon>
        <taxon>Pseudahrensia</taxon>
    </lineage>
</organism>
<gene>
    <name evidence="2" type="ORF">ACFQ14_02510</name>
</gene>
<dbReference type="Gene3D" id="3.40.50.1110">
    <property type="entry name" value="SGNH hydrolase"/>
    <property type="match status" value="1"/>
</dbReference>
<keyword evidence="2" id="KW-0378">Hydrolase</keyword>
<dbReference type="GO" id="GO:0016787">
    <property type="term" value="F:hydrolase activity"/>
    <property type="evidence" value="ECO:0007669"/>
    <property type="project" value="UniProtKB-KW"/>
</dbReference>
<comment type="caution">
    <text evidence="2">The sequence shown here is derived from an EMBL/GenBank/DDBJ whole genome shotgun (WGS) entry which is preliminary data.</text>
</comment>
<dbReference type="InterPro" id="IPR036514">
    <property type="entry name" value="SGNH_hydro_sf"/>
</dbReference>
<name>A0ABW3FDA5_9HYPH</name>
<dbReference type="SUPFAM" id="SSF52266">
    <property type="entry name" value="SGNH hydrolase"/>
    <property type="match status" value="1"/>
</dbReference>
<protein>
    <submittedName>
        <fullName evidence="2">SGNH/GDSL hydrolase family protein</fullName>
    </submittedName>
</protein>
<evidence type="ECO:0000313" key="2">
    <source>
        <dbReference type="EMBL" id="MFD0915270.1"/>
    </source>
</evidence>
<dbReference type="CDD" id="cd01836">
    <property type="entry name" value="FeeA_FeeB_like"/>
    <property type="match status" value="1"/>
</dbReference>
<dbReference type="InterPro" id="IPR013830">
    <property type="entry name" value="SGNH_hydro"/>
</dbReference>
<keyword evidence="3" id="KW-1185">Reference proteome</keyword>
<dbReference type="RefSeq" id="WP_377211120.1">
    <property type="nucleotide sequence ID" value="NZ_JBHTJV010000002.1"/>
</dbReference>
<feature type="domain" description="SGNH hydrolase-type esterase" evidence="1">
    <location>
        <begin position="53"/>
        <end position="226"/>
    </location>
</feature>
<dbReference type="Pfam" id="PF13472">
    <property type="entry name" value="Lipase_GDSL_2"/>
    <property type="match status" value="1"/>
</dbReference>
<dbReference type="EMBL" id="JBHTJV010000002">
    <property type="protein sequence ID" value="MFD0915270.1"/>
    <property type="molecule type" value="Genomic_DNA"/>
</dbReference>
<evidence type="ECO:0000259" key="1">
    <source>
        <dbReference type="Pfam" id="PF13472"/>
    </source>
</evidence>
<proteinExistence type="predicted"/>
<evidence type="ECO:0000313" key="3">
    <source>
        <dbReference type="Proteomes" id="UP001597101"/>
    </source>
</evidence>